<reference evidence="2 3" key="1">
    <citation type="journal article" date="2018" name="Int. J. Syst. Evol. Microbiol.">
        <title>Epidermidibacterium keratini gen. nov., sp. nov., a member of the family Sporichthyaceae, isolated from keratin epidermis.</title>
        <authorList>
            <person name="Lee D.G."/>
            <person name="Trujillo M.E."/>
            <person name="Kang S."/>
            <person name="Nam J.J."/>
            <person name="Kim Y.J."/>
        </authorList>
    </citation>
    <scope>NUCLEOTIDE SEQUENCE [LARGE SCALE GENOMIC DNA]</scope>
    <source>
        <strain evidence="2 3">EPI-7</strain>
    </source>
</reference>
<dbReference type="Pfam" id="PF12728">
    <property type="entry name" value="HTH_17"/>
    <property type="match status" value="1"/>
</dbReference>
<dbReference type="Proteomes" id="UP000463857">
    <property type="component" value="Chromosome"/>
</dbReference>
<dbReference type="InParanoid" id="A0A7L4YK66"/>
<dbReference type="OrthoDB" id="194758at2"/>
<evidence type="ECO:0000313" key="2">
    <source>
        <dbReference type="EMBL" id="QHB99447.1"/>
    </source>
</evidence>
<evidence type="ECO:0000259" key="1">
    <source>
        <dbReference type="Pfam" id="PF12728"/>
    </source>
</evidence>
<proteinExistence type="predicted"/>
<accession>A0A7L4YK66</accession>
<organism evidence="2 3">
    <name type="scientific">Epidermidibacterium keratini</name>
    <dbReference type="NCBI Taxonomy" id="1891644"/>
    <lineage>
        <taxon>Bacteria</taxon>
        <taxon>Bacillati</taxon>
        <taxon>Actinomycetota</taxon>
        <taxon>Actinomycetes</taxon>
        <taxon>Sporichthyales</taxon>
        <taxon>Sporichthyaceae</taxon>
        <taxon>Epidermidibacterium</taxon>
    </lineage>
</organism>
<name>A0A7L4YK66_9ACTN</name>
<dbReference type="InterPro" id="IPR041657">
    <property type="entry name" value="HTH_17"/>
</dbReference>
<feature type="domain" description="Helix-turn-helix" evidence="1">
    <location>
        <begin position="5"/>
        <end position="71"/>
    </location>
</feature>
<dbReference type="AlphaFoldDB" id="A0A7L4YK66"/>
<dbReference type="KEGG" id="eke:EK0264_03565"/>
<evidence type="ECO:0000313" key="3">
    <source>
        <dbReference type="Proteomes" id="UP000463857"/>
    </source>
</evidence>
<dbReference type="RefSeq" id="WP_159542988.1">
    <property type="nucleotide sequence ID" value="NZ_CP047156.1"/>
</dbReference>
<gene>
    <name evidence="2" type="ORF">EK0264_03565</name>
</gene>
<dbReference type="EMBL" id="CP047156">
    <property type="protein sequence ID" value="QHB99447.1"/>
    <property type="molecule type" value="Genomic_DNA"/>
</dbReference>
<keyword evidence="3" id="KW-1185">Reference proteome</keyword>
<sequence>MDDLITTAEAAKRLGITKQAMADWRLTWPRQGESAQPHHKKLGPQFYRLGDGSRARVRYRVSDIDAWLAECAA</sequence>
<protein>
    <submittedName>
        <fullName evidence="2">Helix-turn-helix domain-containing protein</fullName>
    </submittedName>
</protein>